<sequence>MDPNYDVIQAPVCESNSSVVSSSGGLKKKKSNVEWGRIVWLLSLKGFVPFAIGPHSVLDGILEDERNVSSVTIFVPPRLELGAHHHPRALLEKIVRYHIVPQRLTHRELSALPARTLLRTMVHGDQPLEVTGFMSFMPELVSNGVRIVAPDIYSSNPELSR</sequence>
<dbReference type="PANTHER" id="PTHR33985">
    <property type="entry name" value="OS02G0491300 PROTEIN-RELATED"/>
    <property type="match status" value="1"/>
</dbReference>
<gene>
    <name evidence="3" type="ORF">RchiOBHm_Chr1g0324271</name>
</gene>
<dbReference type="OrthoDB" id="1525874at2759"/>
<dbReference type="EMBL" id="PDCK01000039">
    <property type="protein sequence ID" value="PRQ55411.1"/>
    <property type="molecule type" value="Genomic_DNA"/>
</dbReference>
<dbReference type="InterPro" id="IPR052806">
    <property type="entry name" value="Fasciclin-like_AGP"/>
</dbReference>
<accession>A0A2P6S9R2</accession>
<evidence type="ECO:0000259" key="2">
    <source>
        <dbReference type="PROSITE" id="PS50213"/>
    </source>
</evidence>
<name>A0A2P6S9R2_ROSCH</name>
<proteinExistence type="inferred from homology"/>
<keyword evidence="4" id="KW-1185">Reference proteome</keyword>
<organism evidence="3 4">
    <name type="scientific">Rosa chinensis</name>
    <name type="common">China rose</name>
    <dbReference type="NCBI Taxonomy" id="74649"/>
    <lineage>
        <taxon>Eukaryota</taxon>
        <taxon>Viridiplantae</taxon>
        <taxon>Streptophyta</taxon>
        <taxon>Embryophyta</taxon>
        <taxon>Tracheophyta</taxon>
        <taxon>Spermatophyta</taxon>
        <taxon>Magnoliopsida</taxon>
        <taxon>eudicotyledons</taxon>
        <taxon>Gunneridae</taxon>
        <taxon>Pentapetalae</taxon>
        <taxon>rosids</taxon>
        <taxon>fabids</taxon>
        <taxon>Rosales</taxon>
        <taxon>Rosaceae</taxon>
        <taxon>Rosoideae</taxon>
        <taxon>Rosoideae incertae sedis</taxon>
        <taxon>Rosa</taxon>
    </lineage>
</organism>
<dbReference type="InterPro" id="IPR036378">
    <property type="entry name" value="FAS1_dom_sf"/>
</dbReference>
<comment type="similarity">
    <text evidence="1">Belongs to the fasciclin-like AGP family.</text>
</comment>
<dbReference type="AlphaFoldDB" id="A0A2P6S9R2"/>
<evidence type="ECO:0000313" key="3">
    <source>
        <dbReference type="EMBL" id="PRQ55411.1"/>
    </source>
</evidence>
<dbReference type="SUPFAM" id="SSF82153">
    <property type="entry name" value="FAS1 domain"/>
    <property type="match status" value="1"/>
</dbReference>
<protein>
    <submittedName>
        <fullName evidence="3">Putative FAS1 domain-containing protein</fullName>
    </submittedName>
</protein>
<dbReference type="InterPro" id="IPR000782">
    <property type="entry name" value="FAS1_domain"/>
</dbReference>
<feature type="domain" description="FAS1" evidence="2">
    <location>
        <begin position="22"/>
        <end position="161"/>
    </location>
</feature>
<dbReference type="Proteomes" id="UP000238479">
    <property type="component" value="Chromosome 1"/>
</dbReference>
<evidence type="ECO:0000256" key="1">
    <source>
        <dbReference type="ARBA" id="ARBA00007843"/>
    </source>
</evidence>
<dbReference type="Gramene" id="PRQ55411">
    <property type="protein sequence ID" value="PRQ55411"/>
    <property type="gene ID" value="RchiOBHm_Chr1g0324271"/>
</dbReference>
<reference evidence="3 4" key="1">
    <citation type="journal article" date="2018" name="Nat. Genet.">
        <title>The Rosa genome provides new insights in the design of modern roses.</title>
        <authorList>
            <person name="Bendahmane M."/>
        </authorList>
    </citation>
    <scope>NUCLEOTIDE SEQUENCE [LARGE SCALE GENOMIC DNA]</scope>
    <source>
        <strain evidence="4">cv. Old Blush</strain>
    </source>
</reference>
<dbReference type="Gene3D" id="2.30.180.10">
    <property type="entry name" value="FAS1 domain"/>
    <property type="match status" value="1"/>
</dbReference>
<dbReference type="PANTHER" id="PTHR33985:SF19">
    <property type="entry name" value="FASCICLIN-LIKE ARABINOGALACTAN PROTEIN 21"/>
    <property type="match status" value="1"/>
</dbReference>
<dbReference type="PROSITE" id="PS50213">
    <property type="entry name" value="FAS1"/>
    <property type="match status" value="1"/>
</dbReference>
<comment type="caution">
    <text evidence="3">The sequence shown here is derived from an EMBL/GenBank/DDBJ whole genome shotgun (WGS) entry which is preliminary data.</text>
</comment>
<evidence type="ECO:0000313" key="4">
    <source>
        <dbReference type="Proteomes" id="UP000238479"/>
    </source>
</evidence>
<dbReference type="STRING" id="74649.A0A2P6S9R2"/>